<dbReference type="InterPro" id="IPR001107">
    <property type="entry name" value="Band_7"/>
</dbReference>
<dbReference type="EMBL" id="JAFBIL020000003">
    <property type="protein sequence ID" value="MBZ2207467.1"/>
    <property type="molecule type" value="Genomic_DNA"/>
</dbReference>
<evidence type="ECO:0000313" key="5">
    <source>
        <dbReference type="Proteomes" id="UP000809349"/>
    </source>
</evidence>
<proteinExistence type="predicted"/>
<keyword evidence="1" id="KW-0175">Coiled coil</keyword>
<reference evidence="4 5" key="2">
    <citation type="submission" date="2021-08" db="EMBL/GenBank/DDBJ databases">
        <title>Massilia sp. R798.</title>
        <authorList>
            <person name="Baek J.H."/>
            <person name="Jung H.S."/>
            <person name="Kim K.R."/>
            <person name="Jeon C.O."/>
        </authorList>
    </citation>
    <scope>NUCLEOTIDE SEQUENCE [LARGE SCALE GENOMIC DNA]</scope>
    <source>
        <strain evidence="4 5">R798</strain>
    </source>
</reference>
<keyword evidence="5" id="KW-1185">Reference proteome</keyword>
<organism evidence="4 5">
    <name type="scientific">Massilia soli</name>
    <dbReference type="NCBI Taxonomy" id="2792854"/>
    <lineage>
        <taxon>Bacteria</taxon>
        <taxon>Pseudomonadati</taxon>
        <taxon>Pseudomonadota</taxon>
        <taxon>Betaproteobacteria</taxon>
        <taxon>Burkholderiales</taxon>
        <taxon>Oxalobacteraceae</taxon>
        <taxon>Telluria group</taxon>
        <taxon>Massilia</taxon>
    </lineage>
</organism>
<feature type="domain" description="Band 7" evidence="3">
    <location>
        <begin position="125"/>
        <end position="229"/>
    </location>
</feature>
<gene>
    <name evidence="4" type="ORF">I4X03_009370</name>
</gene>
<sequence>MFQMFGFGGAKCPRCEHKNSGDSGYCSRCGLTLGAPRREPLLRENRWIPGDGELAVFFGVRELSGLFVKTLRVPAATRAYILQRDKATEVPQGEYEIEGFFSRLNNLLRDQHAEILITRSAALPVEFSFSDLRTAEHLAVSAQFRVSLKIDQVPMFAQHFMTAPGTVTAAHLRDLLAPSVRQLAAEFVAAQSLRDMAANRDLRLQLDERLQSALKMRLAEYGLAVVQVDTLSLHHDKFDANRERIGSLWMVTDEGHVKLEHAKHLDQLYNDEEWQRIRREEQEVRLRYRRAEIRQEETVERAEMSVQNAERVQAIRAREIDLYSRIVESKNRKEAIVRGAGDMLAELEHELAKKGKARADESADWEHLRQIARIRMHTELEAARQDAGNAQLLARQRFSHQLLQQQIQNKITQALSIEDETRKRAELARLHESEREAQEYERALEREQQRSGVQSLALANAARQREAEREQEWEDQVALDRQRDLLRASGRADADAQHEKLLRTIEADALHTRKEQEALLDAEERRHALQAQENEAQWQHELRRMDRIGGMDDTAKVVLAPAANAALLADVLKTQVHATMSAGQLEALGGMNPLEAARLADERVQQDRARRALEMDKDRQHQVDLMKLQNDVNKAALSTQSQLGIGVAQVRGAAPLMRTCPNGHMAGPLDRFCAQCGAPLQP</sequence>
<evidence type="ECO:0000256" key="2">
    <source>
        <dbReference type="SAM" id="MobiDB-lite"/>
    </source>
</evidence>
<feature type="region of interest" description="Disordered" evidence="2">
    <location>
        <begin position="444"/>
        <end position="475"/>
    </location>
</feature>
<accession>A0ABS7SP78</accession>
<reference evidence="4 5" key="1">
    <citation type="submission" date="2021-01" db="EMBL/GenBank/DDBJ databases">
        <authorList>
            <person name="Ruan W."/>
            <person name="Khan S.A."/>
            <person name="Jeon C.O."/>
        </authorList>
    </citation>
    <scope>NUCLEOTIDE SEQUENCE [LARGE SCALE GENOMIC DNA]</scope>
    <source>
        <strain evidence="4 5">R798</strain>
    </source>
</reference>
<comment type="caution">
    <text evidence="4">The sequence shown here is derived from an EMBL/GenBank/DDBJ whole genome shotgun (WGS) entry which is preliminary data.</text>
</comment>
<evidence type="ECO:0000256" key="1">
    <source>
        <dbReference type="SAM" id="Coils"/>
    </source>
</evidence>
<dbReference type="Pfam" id="PF01145">
    <property type="entry name" value="Band_7"/>
    <property type="match status" value="1"/>
</dbReference>
<name>A0ABS7SP78_9BURK</name>
<protein>
    <recommendedName>
        <fullName evidence="3">Band 7 domain-containing protein</fullName>
    </recommendedName>
</protein>
<dbReference type="Proteomes" id="UP000809349">
    <property type="component" value="Unassembled WGS sequence"/>
</dbReference>
<evidence type="ECO:0000259" key="3">
    <source>
        <dbReference type="Pfam" id="PF01145"/>
    </source>
</evidence>
<evidence type="ECO:0000313" key="4">
    <source>
        <dbReference type="EMBL" id="MBZ2207467.1"/>
    </source>
</evidence>
<feature type="coiled-coil region" evidence="1">
    <location>
        <begin position="512"/>
        <end position="539"/>
    </location>
</feature>